<accession>A0A5J6TIJ7</accession>
<dbReference type="KEGG" id="vg:55813768"/>
<dbReference type="GO" id="GO:0006508">
    <property type="term" value="P:proteolysis"/>
    <property type="evidence" value="ECO:0007669"/>
    <property type="project" value="UniProtKB-KW"/>
</dbReference>
<reference evidence="1 2" key="1">
    <citation type="submission" date="2019-07" db="EMBL/GenBank/DDBJ databases">
        <authorList>
            <person name="Stoner T.H."/>
            <person name="Garlena R.A."/>
            <person name="Russell D.A."/>
            <person name="Pope W.H."/>
            <person name="Jacobs-Sera D."/>
            <person name="Hatfull G.F."/>
        </authorList>
    </citation>
    <scope>NUCLEOTIDE SEQUENCE [LARGE SCALE GENOMIC DNA]</scope>
</reference>
<evidence type="ECO:0000313" key="1">
    <source>
        <dbReference type="EMBL" id="QFG09549.1"/>
    </source>
</evidence>
<name>A0A5J6TIJ7_9CAUD</name>
<protein>
    <submittedName>
        <fullName evidence="1">Capsid maturation protease</fullName>
    </submittedName>
</protein>
<dbReference type="GeneID" id="55813768"/>
<dbReference type="EMBL" id="MN234178">
    <property type="protein sequence ID" value="QFG09549.1"/>
    <property type="molecule type" value="Genomic_DNA"/>
</dbReference>
<keyword evidence="2" id="KW-1185">Reference proteome</keyword>
<proteinExistence type="predicted"/>
<dbReference type="RefSeq" id="YP_009884408.1">
    <property type="nucleotide sequence ID" value="NC_049470.1"/>
</dbReference>
<dbReference type="Proteomes" id="UP000325735">
    <property type="component" value="Segment"/>
</dbReference>
<organism evidence="1 2">
    <name type="scientific">Arthrobacter phage TripleJ</name>
    <dbReference type="NCBI Taxonomy" id="2599838"/>
    <lineage>
        <taxon>Viruses</taxon>
        <taxon>Duplodnaviria</taxon>
        <taxon>Heunggongvirae</taxon>
        <taxon>Uroviricota</taxon>
        <taxon>Caudoviricetes</taxon>
        <taxon>Triplejayvirus</taxon>
        <taxon>Triplejayvirus tripleJ</taxon>
    </lineage>
</organism>
<gene>
    <name evidence="1" type="primary">5</name>
    <name evidence="1" type="ORF">PBI_TRIPLEJ_5</name>
</gene>
<dbReference type="GO" id="GO:0008233">
    <property type="term" value="F:peptidase activity"/>
    <property type="evidence" value="ECO:0007669"/>
    <property type="project" value="UniProtKB-KW"/>
</dbReference>
<keyword evidence="1" id="KW-0378">Hydrolase</keyword>
<evidence type="ECO:0000313" key="2">
    <source>
        <dbReference type="Proteomes" id="UP000325735"/>
    </source>
</evidence>
<keyword evidence="1" id="KW-0645">Protease</keyword>
<sequence>MPQLITEAGKITAADTATGKVMITLITPGWGSSGYYSAEVLEQAAKDRVFPVRTQQHIDHMTEAERRERPAGSLLTLAAGLTEDAVWDPDYVDEETGNRGRLAAPSLVGSRYRDIITEFKDFIGTSIAVGADVTIGEAEGRKGTIIQKLYPDSLNRVDFVTVAGRGGKVDKILEAAVRRIEEVTANDIRAAISTAVRDAYQDDGVWVWVLDHDDANVWFEQESADASKTWQQAYTLNGNTAELTGDLVEVRRVTSYVPIQAPAAESKDSPPVPAGVTENEKEPIMATIQIEEAEHRNLIAQSSRATALESEVSTATERATVAEAALQESNDSAAAALVASALEAVGISAPKTAARLAKGYPVKENGALDTAAFTADLAESIAELQVANGAGTVRGLGDTVTESKTISDDDVVNAL</sequence>